<dbReference type="OrthoDB" id="10322059at2759"/>
<dbReference type="AlphaFoldDB" id="A0A1Q9BWL3"/>
<reference evidence="2 3" key="1">
    <citation type="submission" date="2016-02" db="EMBL/GenBank/DDBJ databases">
        <title>Genome analysis of coral dinoflagellate symbionts highlights evolutionary adaptations to a symbiotic lifestyle.</title>
        <authorList>
            <person name="Aranda M."/>
            <person name="Li Y."/>
            <person name="Liew Y.J."/>
            <person name="Baumgarten S."/>
            <person name="Simakov O."/>
            <person name="Wilson M."/>
            <person name="Piel J."/>
            <person name="Ashoor H."/>
            <person name="Bougouffa S."/>
            <person name="Bajic V.B."/>
            <person name="Ryu T."/>
            <person name="Ravasi T."/>
            <person name="Bayer T."/>
            <person name="Micklem G."/>
            <person name="Kim H."/>
            <person name="Bhak J."/>
            <person name="Lajeunesse T.C."/>
            <person name="Voolstra C.R."/>
        </authorList>
    </citation>
    <scope>NUCLEOTIDE SEQUENCE [LARGE SCALE GENOMIC DNA]</scope>
    <source>
        <strain evidence="2 3">CCMP2467</strain>
    </source>
</reference>
<feature type="compositionally biased region" description="Polar residues" evidence="1">
    <location>
        <begin position="246"/>
        <end position="260"/>
    </location>
</feature>
<evidence type="ECO:0000313" key="3">
    <source>
        <dbReference type="Proteomes" id="UP000186817"/>
    </source>
</evidence>
<feature type="region of interest" description="Disordered" evidence="1">
    <location>
        <begin position="246"/>
        <end position="350"/>
    </location>
</feature>
<feature type="region of interest" description="Disordered" evidence="1">
    <location>
        <begin position="151"/>
        <end position="178"/>
    </location>
</feature>
<feature type="non-terminal residue" evidence="2">
    <location>
        <position position="1"/>
    </location>
</feature>
<feature type="compositionally biased region" description="Basic residues" evidence="1">
    <location>
        <begin position="303"/>
        <end position="319"/>
    </location>
</feature>
<feature type="region of interest" description="Disordered" evidence="1">
    <location>
        <begin position="399"/>
        <end position="420"/>
    </location>
</feature>
<organism evidence="2 3">
    <name type="scientific">Symbiodinium microadriaticum</name>
    <name type="common">Dinoflagellate</name>
    <name type="synonym">Zooxanthella microadriatica</name>
    <dbReference type="NCBI Taxonomy" id="2951"/>
    <lineage>
        <taxon>Eukaryota</taxon>
        <taxon>Sar</taxon>
        <taxon>Alveolata</taxon>
        <taxon>Dinophyceae</taxon>
        <taxon>Suessiales</taxon>
        <taxon>Symbiodiniaceae</taxon>
        <taxon>Symbiodinium</taxon>
    </lineage>
</organism>
<comment type="caution">
    <text evidence="2">The sequence shown here is derived from an EMBL/GenBank/DDBJ whole genome shotgun (WGS) entry which is preliminary data.</text>
</comment>
<accession>A0A1Q9BWL3</accession>
<name>A0A1Q9BWL3_SYMMI</name>
<evidence type="ECO:0000313" key="2">
    <source>
        <dbReference type="EMBL" id="OLP75071.1"/>
    </source>
</evidence>
<sequence length="460" mass="50259">VKSQTPVLPFGCDDAEYHYRAVPVGKQGRVDKSFAFPFAASGCYVGSRPDLRVAYESHRCTQMPMDVLLAFVWRANKEVRGWGLQTLSAYHSRGALRPMEGIKEVLTLQLTIVTALALRFARMTQKPLPRLRQGRKVPLLRLRRLQAHLKKTKEGRQPLPRLRGTSSRGDDHPDDLEIPRGSRLVRMKIQGKEVQLFDISRHPLPTDMVGDTEDENMEVGYAPPYESCFPMTTLGVVAEDVKMQSSKRSSTQMDNSSIRTPTVPLRPRKARGSIRESLRLTPGATAPGPTVSTAAGSTDAAKKPKARPKIKAARTAKCKPRPDNCGTDAAGASPVDGRGVSTRSGVDNDEHADVMESRKQELLALQRAAWQRRIALRREAIQAATAKAKATSLVSSTMAASAPSAAEPNPEPDVPEDTGRADQRCVSVASVELSHLCIGLILGLMNGGVQALCRCYAWIV</sequence>
<feature type="compositionally biased region" description="Basic and acidic residues" evidence="1">
    <location>
        <begin position="168"/>
        <end position="178"/>
    </location>
</feature>
<feature type="compositionally biased region" description="Low complexity" evidence="1">
    <location>
        <begin position="399"/>
        <end position="408"/>
    </location>
</feature>
<proteinExistence type="predicted"/>
<protein>
    <submittedName>
        <fullName evidence="2">Uncharacterized protein</fullName>
    </submittedName>
</protein>
<dbReference type="Proteomes" id="UP000186817">
    <property type="component" value="Unassembled WGS sequence"/>
</dbReference>
<evidence type="ECO:0000256" key="1">
    <source>
        <dbReference type="SAM" id="MobiDB-lite"/>
    </source>
</evidence>
<dbReference type="EMBL" id="LSRX01002834">
    <property type="protein sequence ID" value="OLP75071.1"/>
    <property type="molecule type" value="Genomic_DNA"/>
</dbReference>
<gene>
    <name evidence="2" type="ORF">AK812_SmicGene45201</name>
</gene>
<keyword evidence="3" id="KW-1185">Reference proteome</keyword>